<sequence length="445" mass="48952">MTTETGAFDSHQPPSADLLADCVHCGFCLPACPTYALWQRETDSPRGRIHLMKVALEGKADITVEFARHFDTCLGCMACVTACPSGVQYDKLVEATRPQLERQIERTEGDHLFRQFIFSIFPYPKRLRWVALKLWLYQRTGLQQLVRNTGLLDLLPARLRAMESMAPSIKLADTFSSMPNVVPAVAPKRKRVAMLLGCVQRVFFSNVNQATARVLAAEGCEVVIPQEQGCCGALMFHTGLENEAVAMARQFIDAFEAELSTVDAIVINAAGCGSTLKEYGYLLRNDPDYATRAQALADKCRDVSEVLSDLEPQATRHPLPLRIAYHDACHLQHAQQISSEPRKVLSSIPELEICEIPESELCCGSAGIYNLVESESAQELGARKAQHVTATGSNILVSSNPGCLLQMQASLERKGHTVQTMHLVELLDASIQGTLADQLENRPSA</sequence>
<evidence type="ECO:0000256" key="6">
    <source>
        <dbReference type="PIRNR" id="PIRNR000139"/>
    </source>
</evidence>
<proteinExistence type="predicted"/>
<comment type="cofactor">
    <cofactor evidence="6">
        <name>[4Fe-4S] cluster</name>
        <dbReference type="ChEBI" id="CHEBI:49883"/>
    </cofactor>
    <text evidence="6">Binds 2 [4Fe-4S] clusters.</text>
</comment>
<dbReference type="EMBL" id="GU474881">
    <property type="protein sequence ID" value="ADI18095.1"/>
    <property type="molecule type" value="Genomic_DNA"/>
</dbReference>
<evidence type="ECO:0000256" key="4">
    <source>
        <dbReference type="ARBA" id="ARBA00023004"/>
    </source>
</evidence>
<dbReference type="Pfam" id="PF13183">
    <property type="entry name" value="Fer4_8"/>
    <property type="match status" value="1"/>
</dbReference>
<comment type="catalytic activity">
    <reaction evidence="6">
        <text>glycolate + A = glyoxylate + AH2</text>
        <dbReference type="Rhea" id="RHEA:21264"/>
        <dbReference type="ChEBI" id="CHEBI:13193"/>
        <dbReference type="ChEBI" id="CHEBI:17499"/>
        <dbReference type="ChEBI" id="CHEBI:29805"/>
        <dbReference type="ChEBI" id="CHEBI:36655"/>
        <dbReference type="EC" id="1.1.99.14"/>
    </reaction>
</comment>
<feature type="domain" description="4Fe-4S ferredoxin-type" evidence="7">
    <location>
        <begin position="64"/>
        <end position="87"/>
    </location>
</feature>
<dbReference type="Pfam" id="PF02754">
    <property type="entry name" value="CCG"/>
    <property type="match status" value="2"/>
</dbReference>
<keyword evidence="6" id="KW-0813">Transport</keyword>
<keyword evidence="5 6" id="KW-0411">Iron-sulfur</keyword>
<dbReference type="InterPro" id="IPR009051">
    <property type="entry name" value="Helical_ferredxn"/>
</dbReference>
<dbReference type="PIRSF" id="PIRSF000139">
    <property type="entry name" value="Glc_ox_4Fe-4S"/>
    <property type="match status" value="1"/>
</dbReference>
<dbReference type="SUPFAM" id="SSF54862">
    <property type="entry name" value="4Fe-4S ferredoxins"/>
    <property type="match status" value="1"/>
</dbReference>
<dbReference type="InterPro" id="IPR004017">
    <property type="entry name" value="Cys_rich_dom"/>
</dbReference>
<dbReference type="PROSITE" id="PS00198">
    <property type="entry name" value="4FE4S_FER_1"/>
    <property type="match status" value="1"/>
</dbReference>
<dbReference type="AlphaFoldDB" id="E0XUK4"/>
<accession>E0XUK4</accession>
<dbReference type="PANTHER" id="PTHR32479:SF17">
    <property type="entry name" value="GLYCOLATE OXIDASE IRON-SULFUR SUBUNIT"/>
    <property type="match status" value="1"/>
</dbReference>
<keyword evidence="2 6" id="KW-0479">Metal-binding</keyword>
<evidence type="ECO:0000259" key="7">
    <source>
        <dbReference type="PROSITE" id="PS51379"/>
    </source>
</evidence>
<evidence type="ECO:0000256" key="1">
    <source>
        <dbReference type="ARBA" id="ARBA00022485"/>
    </source>
</evidence>
<keyword evidence="4 6" id="KW-0408">Iron</keyword>
<evidence type="ECO:0000256" key="3">
    <source>
        <dbReference type="ARBA" id="ARBA00022737"/>
    </source>
</evidence>
<reference evidence="8" key="1">
    <citation type="journal article" date="2011" name="Environ. Microbiol.">
        <title>Time-series analyses of Monterey Bay coastal microbial picoplankton using a 'genome proxy' microarray.</title>
        <authorList>
            <person name="Rich V.I."/>
            <person name="Pham V.D."/>
            <person name="Eppley J."/>
            <person name="Shi Y."/>
            <person name="DeLong E.F."/>
        </authorList>
    </citation>
    <scope>NUCLEOTIDE SEQUENCE</scope>
</reference>
<evidence type="ECO:0000256" key="5">
    <source>
        <dbReference type="ARBA" id="ARBA00023014"/>
    </source>
</evidence>
<comment type="function">
    <text evidence="6">Component of a complex that catalyzes the oxidation of glycolate to glyoxylate.</text>
</comment>
<organism evidence="8">
    <name type="scientific">uncultured Acidobacteriales bacterium HF0200_23L05</name>
    <dbReference type="NCBI Taxonomy" id="710732"/>
    <lineage>
        <taxon>Bacteria</taxon>
        <taxon>Pseudomonadati</taxon>
        <taxon>Acidobacteriota</taxon>
        <taxon>Terriglobia</taxon>
        <taxon>Terriglobales</taxon>
        <taxon>environmental samples</taxon>
    </lineage>
</organism>
<keyword evidence="6" id="KW-0249">Electron transport</keyword>
<evidence type="ECO:0000256" key="2">
    <source>
        <dbReference type="ARBA" id="ARBA00022723"/>
    </source>
</evidence>
<keyword evidence="1 6" id="KW-0004">4Fe-4S</keyword>
<dbReference type="PANTHER" id="PTHR32479">
    <property type="entry name" value="GLYCOLATE OXIDASE IRON-SULFUR SUBUNIT"/>
    <property type="match status" value="1"/>
</dbReference>
<dbReference type="EC" id="1.1.99.14" evidence="6"/>
<evidence type="ECO:0000313" key="8">
    <source>
        <dbReference type="EMBL" id="ADI18095.1"/>
    </source>
</evidence>
<dbReference type="InterPro" id="IPR017896">
    <property type="entry name" value="4Fe4S_Fe-S-bd"/>
</dbReference>
<comment type="catalytic activity">
    <reaction evidence="6">
        <text>(R)-lactate + A = pyruvate + AH2</text>
        <dbReference type="Rhea" id="RHEA:15089"/>
        <dbReference type="ChEBI" id="CHEBI:13193"/>
        <dbReference type="ChEBI" id="CHEBI:15361"/>
        <dbReference type="ChEBI" id="CHEBI:16004"/>
        <dbReference type="ChEBI" id="CHEBI:17499"/>
    </reaction>
</comment>
<dbReference type="GO" id="GO:0046872">
    <property type="term" value="F:metal ion binding"/>
    <property type="evidence" value="ECO:0007669"/>
    <property type="project" value="UniProtKB-UniRule"/>
</dbReference>
<dbReference type="Gene3D" id="1.10.1060.10">
    <property type="entry name" value="Alpha-helical ferredoxin"/>
    <property type="match status" value="1"/>
</dbReference>
<dbReference type="GO" id="GO:0051539">
    <property type="term" value="F:4 iron, 4 sulfur cluster binding"/>
    <property type="evidence" value="ECO:0007669"/>
    <property type="project" value="UniProtKB-UniRule"/>
</dbReference>
<dbReference type="GO" id="GO:0019154">
    <property type="term" value="F:glycolate dehydrogenase activity"/>
    <property type="evidence" value="ECO:0007669"/>
    <property type="project" value="UniProtKB-EC"/>
</dbReference>
<dbReference type="InterPro" id="IPR017900">
    <property type="entry name" value="4Fe4S_Fe_S_CS"/>
</dbReference>
<protein>
    <recommendedName>
        <fullName evidence="6">Glycolate oxidase iron-sulfur subunit</fullName>
        <ecNumber evidence="6">1.1.99.14</ecNumber>
    </recommendedName>
</protein>
<dbReference type="PROSITE" id="PS51379">
    <property type="entry name" value="4FE4S_FER_2"/>
    <property type="match status" value="2"/>
</dbReference>
<dbReference type="InterPro" id="IPR012257">
    <property type="entry name" value="Glc_ox_4Fe-4S"/>
</dbReference>
<name>E0XUK4_9BACT</name>
<feature type="domain" description="4Fe-4S ferredoxin-type" evidence="7">
    <location>
        <begin position="12"/>
        <end position="43"/>
    </location>
</feature>
<keyword evidence="3" id="KW-0677">Repeat</keyword>